<feature type="compositionally biased region" description="Low complexity" evidence="22">
    <location>
        <begin position="122"/>
        <end position="154"/>
    </location>
</feature>
<feature type="region of interest" description="Disordered" evidence="22">
    <location>
        <begin position="116"/>
        <end position="167"/>
    </location>
</feature>
<evidence type="ECO:0000256" key="9">
    <source>
        <dbReference type="ARBA" id="ARBA00022553"/>
    </source>
</evidence>
<evidence type="ECO:0000256" key="19">
    <source>
        <dbReference type="ARBA" id="ARBA00075189"/>
    </source>
</evidence>
<dbReference type="SUPFAM" id="SSF54236">
    <property type="entry name" value="Ubiquitin-like"/>
    <property type="match status" value="1"/>
</dbReference>
<evidence type="ECO:0000256" key="6">
    <source>
        <dbReference type="ARBA" id="ARBA00022454"/>
    </source>
</evidence>
<feature type="region of interest" description="Disordered" evidence="22">
    <location>
        <begin position="487"/>
        <end position="514"/>
    </location>
</feature>
<evidence type="ECO:0000256" key="5">
    <source>
        <dbReference type="ARBA" id="ARBA00004556"/>
    </source>
</evidence>
<dbReference type="EMBL" id="OY660884">
    <property type="protein sequence ID" value="CAJ1084080.1"/>
    <property type="molecule type" value="Genomic_DNA"/>
</dbReference>
<dbReference type="PROSITE" id="PS50030">
    <property type="entry name" value="UBA"/>
    <property type="match status" value="1"/>
</dbReference>
<dbReference type="PANTHER" id="PTHR10677">
    <property type="entry name" value="UBIQUILIN"/>
    <property type="match status" value="1"/>
</dbReference>
<dbReference type="AlphaFoldDB" id="A0AAV1HDC4"/>
<dbReference type="GO" id="GO:0005783">
    <property type="term" value="C:endoplasmic reticulum"/>
    <property type="evidence" value="ECO:0007669"/>
    <property type="project" value="UniProtKB-SubCell"/>
</dbReference>
<dbReference type="SMART" id="SM00165">
    <property type="entry name" value="UBA"/>
    <property type="match status" value="1"/>
</dbReference>
<keyword evidence="6" id="KW-0158">Chromosome</keyword>
<comment type="subunit">
    <text evidence="17">Homooligomer. Binds signal sequences of proteins that are targeted to the endoplasmic reticulum. Interacts (via UBA domain) with GJA1 (not ubiquitinated) and with ubiquitin; both compete for the same binding site. Interacts (via UBA domain) with ubiquitin and with polyubiquitin chains. Interacts (via ubiquitin-like domain) with PSMD2 and PSMD4, regulatory subunits of the 26S proteasome. Interacts with ATXN1/SCA1; interaction with ATXN1 inhibits polyubiquitination of UBQLN4 and interferes with PSMD4 binding. Interacts with HERPUD1. Interacts (via ubiquitin-like domain) with UBQLN1 (via UBA domain). Interacts with UBQLN2. Interacts (via STI1 1 and 2 domains) with MAP1LC3A/B/C. Interacts with BAG6. Interacts with MRE11 (when ubiquitinated); interaction with ubiquitinated MRE11 leads to MRE11 removal from chromatin. Interacts with DESI1/POST; leading to nuclear export. Interacts with BCL2A1 and BCL2L10.</text>
</comment>
<dbReference type="GO" id="GO:0031410">
    <property type="term" value="C:cytoplasmic vesicle"/>
    <property type="evidence" value="ECO:0007669"/>
    <property type="project" value="UniProtKB-KW"/>
</dbReference>
<feature type="region of interest" description="Disordered" evidence="22">
    <location>
        <begin position="308"/>
        <end position="385"/>
    </location>
</feature>
<dbReference type="GO" id="GO:0006281">
    <property type="term" value="P:DNA repair"/>
    <property type="evidence" value="ECO:0007669"/>
    <property type="project" value="UniProtKB-KW"/>
</dbReference>
<evidence type="ECO:0000256" key="7">
    <source>
        <dbReference type="ARBA" id="ARBA00022490"/>
    </source>
</evidence>
<feature type="compositionally biased region" description="Gly residues" evidence="22">
    <location>
        <begin position="487"/>
        <end position="497"/>
    </location>
</feature>
<dbReference type="InterPro" id="IPR015496">
    <property type="entry name" value="Ubiquilin"/>
</dbReference>
<sequence length="586" mass="61642">MTRKLTLDPSCSIGGVKMADQGAADPGNNNNNKPESSEGTIIKVTVKTPKDKEEIAIAEDASVTQFKEEISRRFKAKQDQLVLIFAGKILKDGDSLSQHGIKDGLTVHLVIKTAHKAGDGGSTSASSSTSTQAGNTSTSSPGTNPPSTAGSTGTAPPPTQTPNILTGFGDLAGLAGMGMGSANFMELQQQMQRQLMSNPEMLSQIMENPLVQNMMSNPDLMRQMIMANPQMQQLMERNPEISHMLNNPELMRQTMELARNPAMMQEMMRNQDRALSNLESIPGGYNALRRMYTDIQEPMFSAAREQFGSNPFSALGGNSESGAQPSRTENREPLPNPWGPPNSSNPSESGGGTTGGTSTTGGTNPSVSNPLGINPGSLGNGMFNSPGMQSLLQQISENPQLMQNMLSAPYMRSMMQSLAQNPELASQMQNPEALSVMTNPRAMQALMQIQQGLQTLQTEAPGLMPSLMSGGVPGMPAGGVPGMPTGGVPGMPTGGGLPTENPASSPSSAGTNTAQQQLMQQMLQMFAGGAGGGSATTQTPEVRFQSQLDQLSAMGFINREANLQALIATGGDINAAIERLLGSQPS</sequence>
<evidence type="ECO:0000256" key="15">
    <source>
        <dbReference type="ARBA" id="ARBA00023242"/>
    </source>
</evidence>
<keyword evidence="8" id="KW-1017">Isopeptide bond</keyword>
<evidence type="ECO:0000256" key="22">
    <source>
        <dbReference type="SAM" id="MobiDB-lite"/>
    </source>
</evidence>
<feature type="compositionally biased region" description="Polar residues" evidence="22">
    <location>
        <begin position="308"/>
        <end position="327"/>
    </location>
</feature>
<dbReference type="GO" id="GO:0048471">
    <property type="term" value="C:perinuclear region of cytoplasm"/>
    <property type="evidence" value="ECO:0007669"/>
    <property type="project" value="UniProtKB-SubCell"/>
</dbReference>
<dbReference type="Pfam" id="PF00240">
    <property type="entry name" value="ubiquitin"/>
    <property type="match status" value="1"/>
</dbReference>
<evidence type="ECO:0000256" key="2">
    <source>
        <dbReference type="ARBA" id="ARBA00004240"/>
    </source>
</evidence>
<keyword evidence="26" id="KW-1185">Reference proteome</keyword>
<keyword evidence="10" id="KW-0227">DNA damage</keyword>
<accession>A0AAV1HDC4</accession>
<evidence type="ECO:0000256" key="10">
    <source>
        <dbReference type="ARBA" id="ARBA00022763"/>
    </source>
</evidence>
<keyword evidence="12" id="KW-0832">Ubl conjugation</keyword>
<dbReference type="Pfam" id="PF00627">
    <property type="entry name" value="UBA"/>
    <property type="match status" value="1"/>
</dbReference>
<dbReference type="Gene3D" id="1.10.260.100">
    <property type="match status" value="2"/>
</dbReference>
<dbReference type="FunFam" id="3.10.20.90:FF:000095">
    <property type="entry name" value="Ubiquilin 4"/>
    <property type="match status" value="1"/>
</dbReference>
<keyword evidence="15" id="KW-0539">Nucleus</keyword>
<keyword evidence="11" id="KW-0256">Endoplasmic reticulum</keyword>
<dbReference type="CDD" id="cd01808">
    <property type="entry name" value="Ubl_PLICs"/>
    <property type="match status" value="1"/>
</dbReference>
<dbReference type="Gene3D" id="1.10.8.10">
    <property type="entry name" value="DNA helicase RuvA subunit, C-terminal domain"/>
    <property type="match status" value="1"/>
</dbReference>
<name>A0AAV1HDC4_XYRNO</name>
<dbReference type="GO" id="GO:0006511">
    <property type="term" value="P:ubiquitin-dependent protein catabolic process"/>
    <property type="evidence" value="ECO:0007669"/>
    <property type="project" value="TreeGrafter"/>
</dbReference>
<dbReference type="GO" id="GO:0005776">
    <property type="term" value="C:autophagosome"/>
    <property type="evidence" value="ECO:0007669"/>
    <property type="project" value="UniProtKB-SubCell"/>
</dbReference>
<feature type="compositionally biased region" description="Gly residues" evidence="22">
    <location>
        <begin position="349"/>
        <end position="359"/>
    </location>
</feature>
<dbReference type="SUPFAM" id="SSF46934">
    <property type="entry name" value="UBA-like"/>
    <property type="match status" value="1"/>
</dbReference>
<evidence type="ECO:0000313" key="25">
    <source>
        <dbReference type="EMBL" id="CAJ1084080.1"/>
    </source>
</evidence>
<dbReference type="GO" id="GO:0005634">
    <property type="term" value="C:nucleus"/>
    <property type="evidence" value="ECO:0007669"/>
    <property type="project" value="UniProtKB-SubCell"/>
</dbReference>
<dbReference type="GO" id="GO:0005694">
    <property type="term" value="C:chromosome"/>
    <property type="evidence" value="ECO:0007669"/>
    <property type="project" value="UniProtKB-SubCell"/>
</dbReference>
<evidence type="ECO:0000256" key="16">
    <source>
        <dbReference type="ARBA" id="ARBA00023329"/>
    </source>
</evidence>
<keyword evidence="9" id="KW-0597">Phosphoprotein</keyword>
<evidence type="ECO:0000256" key="12">
    <source>
        <dbReference type="ARBA" id="ARBA00022843"/>
    </source>
</evidence>
<proteinExistence type="predicted"/>
<keyword evidence="14" id="KW-0234">DNA repair</keyword>
<dbReference type="PANTHER" id="PTHR10677:SF21">
    <property type="entry name" value="UBIQUILIN-4"/>
    <property type="match status" value="1"/>
</dbReference>
<dbReference type="SMART" id="SM00727">
    <property type="entry name" value="STI1"/>
    <property type="match status" value="3"/>
</dbReference>
<evidence type="ECO:0000256" key="21">
    <source>
        <dbReference type="ARBA" id="ARBA00082590"/>
    </source>
</evidence>
<dbReference type="Proteomes" id="UP001178508">
    <property type="component" value="Chromosome 21"/>
</dbReference>
<feature type="region of interest" description="Disordered" evidence="22">
    <location>
        <begin position="1"/>
        <end position="41"/>
    </location>
</feature>
<dbReference type="FunFam" id="1.10.260.100:FF:000001">
    <property type="entry name" value="Ubiquilin 1"/>
    <property type="match status" value="1"/>
</dbReference>
<keyword evidence="16" id="KW-0968">Cytoplasmic vesicle</keyword>
<dbReference type="FunFam" id="1.10.8.10:FF:000007">
    <property type="entry name" value="Ubiquilin 1"/>
    <property type="match status" value="1"/>
</dbReference>
<dbReference type="Pfam" id="PF23195">
    <property type="entry name" value="UBQLN1"/>
    <property type="match status" value="1"/>
</dbReference>
<comment type="subcellular location">
    <subcellularLocation>
        <location evidence="3">Chromosome</location>
    </subcellularLocation>
    <subcellularLocation>
        <location evidence="5">Cytoplasm</location>
        <location evidence="5">Perinuclear region</location>
    </subcellularLocation>
    <subcellularLocation>
        <location evidence="4">Cytoplasmic vesicle</location>
        <location evidence="4">Autophagosome</location>
    </subcellularLocation>
    <subcellularLocation>
        <location evidence="2">Endoplasmic reticulum</location>
    </subcellularLocation>
    <subcellularLocation>
        <location evidence="1">Nucleus</location>
    </subcellularLocation>
</comment>
<dbReference type="InterPro" id="IPR029071">
    <property type="entry name" value="Ubiquitin-like_domsf"/>
</dbReference>
<dbReference type="InterPro" id="IPR000626">
    <property type="entry name" value="Ubiquitin-like_dom"/>
</dbReference>
<evidence type="ECO:0000256" key="13">
    <source>
        <dbReference type="ARBA" id="ARBA00023006"/>
    </source>
</evidence>
<evidence type="ECO:0000256" key="14">
    <source>
        <dbReference type="ARBA" id="ARBA00023204"/>
    </source>
</evidence>
<evidence type="ECO:0000256" key="11">
    <source>
        <dbReference type="ARBA" id="ARBA00022824"/>
    </source>
</evidence>
<evidence type="ECO:0000256" key="17">
    <source>
        <dbReference type="ARBA" id="ARBA00061737"/>
    </source>
</evidence>
<evidence type="ECO:0000259" key="23">
    <source>
        <dbReference type="PROSITE" id="PS50030"/>
    </source>
</evidence>
<evidence type="ECO:0000259" key="24">
    <source>
        <dbReference type="PROSITE" id="PS50053"/>
    </source>
</evidence>
<protein>
    <recommendedName>
        <fullName evidence="18">Ubiquilin-4</fullName>
    </recommendedName>
    <alternativeName>
        <fullName evidence="20">Ataxin-1 interacting ubiquitin-like protein</fullName>
    </alternativeName>
    <alternativeName>
        <fullName evidence="21">Ataxin-1 ubiquitin-like-interacting protein A1U</fullName>
    </alternativeName>
    <alternativeName>
        <fullName evidence="19">Connexin43-interacting protein of 75 kDa</fullName>
    </alternativeName>
</protein>
<keyword evidence="13" id="KW-0072">Autophagy</keyword>
<feature type="domain" description="UBA" evidence="23">
    <location>
        <begin position="538"/>
        <end position="583"/>
    </location>
</feature>
<feature type="compositionally biased region" description="Polar residues" evidence="22">
    <location>
        <begin position="27"/>
        <end position="39"/>
    </location>
</feature>
<dbReference type="GO" id="GO:0006914">
    <property type="term" value="P:autophagy"/>
    <property type="evidence" value="ECO:0007669"/>
    <property type="project" value="UniProtKB-KW"/>
</dbReference>
<dbReference type="InterPro" id="IPR009060">
    <property type="entry name" value="UBA-like_sf"/>
</dbReference>
<dbReference type="FunFam" id="1.10.260.100:FF:000003">
    <property type="entry name" value="Ubiquilin 1"/>
    <property type="match status" value="1"/>
</dbReference>
<gene>
    <name evidence="25" type="ORF">XNOV1_A003095</name>
</gene>
<dbReference type="Gene3D" id="3.10.20.90">
    <property type="entry name" value="Phosphatidylinositol 3-kinase Catalytic Subunit, Chain A, domain 1"/>
    <property type="match status" value="1"/>
</dbReference>
<evidence type="ECO:0000313" key="26">
    <source>
        <dbReference type="Proteomes" id="UP001178508"/>
    </source>
</evidence>
<dbReference type="GO" id="GO:0031593">
    <property type="term" value="F:polyubiquitin modification-dependent protein binding"/>
    <property type="evidence" value="ECO:0007669"/>
    <property type="project" value="TreeGrafter"/>
</dbReference>
<evidence type="ECO:0000256" key="1">
    <source>
        <dbReference type="ARBA" id="ARBA00004123"/>
    </source>
</evidence>
<evidence type="ECO:0000256" key="20">
    <source>
        <dbReference type="ARBA" id="ARBA00082499"/>
    </source>
</evidence>
<evidence type="ECO:0000256" key="4">
    <source>
        <dbReference type="ARBA" id="ARBA00004419"/>
    </source>
</evidence>
<feature type="domain" description="Ubiquitin-like" evidence="24">
    <location>
        <begin position="42"/>
        <end position="112"/>
    </location>
</feature>
<keyword evidence="7" id="KW-0963">Cytoplasm</keyword>
<dbReference type="PROSITE" id="PS50053">
    <property type="entry name" value="UBIQUITIN_2"/>
    <property type="match status" value="1"/>
</dbReference>
<reference evidence="25" key="1">
    <citation type="submission" date="2023-08" db="EMBL/GenBank/DDBJ databases">
        <authorList>
            <person name="Alioto T."/>
            <person name="Alioto T."/>
            <person name="Gomez Garrido J."/>
        </authorList>
    </citation>
    <scope>NUCLEOTIDE SEQUENCE</scope>
</reference>
<organism evidence="25 26">
    <name type="scientific">Xyrichtys novacula</name>
    <name type="common">Pearly razorfish</name>
    <name type="synonym">Hemipteronotus novacula</name>
    <dbReference type="NCBI Taxonomy" id="13765"/>
    <lineage>
        <taxon>Eukaryota</taxon>
        <taxon>Metazoa</taxon>
        <taxon>Chordata</taxon>
        <taxon>Craniata</taxon>
        <taxon>Vertebrata</taxon>
        <taxon>Euteleostomi</taxon>
        <taxon>Actinopterygii</taxon>
        <taxon>Neopterygii</taxon>
        <taxon>Teleostei</taxon>
        <taxon>Neoteleostei</taxon>
        <taxon>Acanthomorphata</taxon>
        <taxon>Eupercaria</taxon>
        <taxon>Labriformes</taxon>
        <taxon>Labridae</taxon>
        <taxon>Xyrichtys</taxon>
    </lineage>
</organism>
<dbReference type="SMART" id="SM00213">
    <property type="entry name" value="UBQ"/>
    <property type="match status" value="1"/>
</dbReference>
<evidence type="ECO:0000256" key="8">
    <source>
        <dbReference type="ARBA" id="ARBA00022499"/>
    </source>
</evidence>
<dbReference type="InterPro" id="IPR015940">
    <property type="entry name" value="UBA"/>
</dbReference>
<dbReference type="CDD" id="cd14399">
    <property type="entry name" value="UBA_PLICs"/>
    <property type="match status" value="1"/>
</dbReference>
<dbReference type="InterPro" id="IPR006636">
    <property type="entry name" value="STI1_HS-bd"/>
</dbReference>
<dbReference type="GO" id="GO:0005829">
    <property type="term" value="C:cytosol"/>
    <property type="evidence" value="ECO:0007669"/>
    <property type="project" value="TreeGrafter"/>
</dbReference>
<evidence type="ECO:0000256" key="3">
    <source>
        <dbReference type="ARBA" id="ARBA00004286"/>
    </source>
</evidence>
<evidence type="ECO:0000256" key="18">
    <source>
        <dbReference type="ARBA" id="ARBA00072293"/>
    </source>
</evidence>